<name>A0A0N7L9I5_9BASI</name>
<reference evidence="4 5" key="1">
    <citation type="submission" date="2014-09" db="EMBL/GenBank/DDBJ databases">
        <authorList>
            <person name="Magalhaes I.L.F."/>
            <person name="Oliveira U."/>
            <person name="Santos F.R."/>
            <person name="Vidigal T.H.D.A."/>
            <person name="Brescovit A.D."/>
            <person name="Santos A.J."/>
        </authorList>
    </citation>
    <scope>NUCLEOTIDE SEQUENCE [LARGE SCALE GENOMIC DNA]</scope>
</reference>
<dbReference type="Proteomes" id="UP000054845">
    <property type="component" value="Unassembled WGS sequence"/>
</dbReference>
<keyword evidence="2" id="KW-0812">Transmembrane</keyword>
<keyword evidence="2" id="KW-1133">Transmembrane helix</keyword>
<keyword evidence="5" id="KW-1185">Reference proteome</keyword>
<dbReference type="EMBL" id="CCYA01000233">
    <property type="protein sequence ID" value="CEH13882.1"/>
    <property type="molecule type" value="Genomic_DNA"/>
</dbReference>
<sequence length="173" mass="16407">MNHSFLALLSVAIQALLLSGLCDAQGSSTAGVPNTPNENPTFTVAPTTSTAQITPLGTSSSVTAATVPSSLSGAALSSYLASLSTNSAQGAGSTSTGASISGIGGGPPGGYDSAISSIMQQSTSSTSAPAQSSPATSSASPDAATWSARSPASAACLAIAIISCGLGALLVVA</sequence>
<feature type="chain" id="PRO_5006015198" evidence="3">
    <location>
        <begin position="25"/>
        <end position="173"/>
    </location>
</feature>
<proteinExistence type="predicted"/>
<evidence type="ECO:0000256" key="3">
    <source>
        <dbReference type="SAM" id="SignalP"/>
    </source>
</evidence>
<evidence type="ECO:0000313" key="5">
    <source>
        <dbReference type="Proteomes" id="UP000054845"/>
    </source>
</evidence>
<keyword evidence="3" id="KW-0732">Signal</keyword>
<dbReference type="AlphaFoldDB" id="A0A0N7L9I5"/>
<feature type="signal peptide" evidence="3">
    <location>
        <begin position="1"/>
        <end position="24"/>
    </location>
</feature>
<evidence type="ECO:0000313" key="4">
    <source>
        <dbReference type="EMBL" id="CEH13882.1"/>
    </source>
</evidence>
<evidence type="ECO:0000256" key="1">
    <source>
        <dbReference type="SAM" id="MobiDB-lite"/>
    </source>
</evidence>
<keyword evidence="2" id="KW-0472">Membrane</keyword>
<feature type="region of interest" description="Disordered" evidence="1">
    <location>
        <begin position="122"/>
        <end position="144"/>
    </location>
</feature>
<accession>A0A0N7L9I5</accession>
<protein>
    <submittedName>
        <fullName evidence="4">Uncharacterized protein</fullName>
    </submittedName>
</protein>
<feature type="transmembrane region" description="Helical" evidence="2">
    <location>
        <begin position="152"/>
        <end position="172"/>
    </location>
</feature>
<evidence type="ECO:0000256" key="2">
    <source>
        <dbReference type="SAM" id="Phobius"/>
    </source>
</evidence>
<organism evidence="4 5">
    <name type="scientific">Ceraceosorus bombacis</name>
    <dbReference type="NCBI Taxonomy" id="401625"/>
    <lineage>
        <taxon>Eukaryota</taxon>
        <taxon>Fungi</taxon>
        <taxon>Dikarya</taxon>
        <taxon>Basidiomycota</taxon>
        <taxon>Ustilaginomycotina</taxon>
        <taxon>Exobasidiomycetes</taxon>
        <taxon>Ceraceosorales</taxon>
        <taxon>Ceraceosoraceae</taxon>
        <taxon>Ceraceosorus</taxon>
    </lineage>
</organism>